<evidence type="ECO:0000313" key="3">
    <source>
        <dbReference type="WBParaSite" id="ALUE_0000392701-mRNA-1"/>
    </source>
</evidence>
<evidence type="ECO:0000313" key="2">
    <source>
        <dbReference type="Proteomes" id="UP000036681"/>
    </source>
</evidence>
<dbReference type="Proteomes" id="UP000036681">
    <property type="component" value="Unplaced"/>
</dbReference>
<organism evidence="2 3">
    <name type="scientific">Ascaris lumbricoides</name>
    <name type="common">Giant roundworm</name>
    <dbReference type="NCBI Taxonomy" id="6252"/>
    <lineage>
        <taxon>Eukaryota</taxon>
        <taxon>Metazoa</taxon>
        <taxon>Ecdysozoa</taxon>
        <taxon>Nematoda</taxon>
        <taxon>Chromadorea</taxon>
        <taxon>Rhabditida</taxon>
        <taxon>Spirurina</taxon>
        <taxon>Ascaridomorpha</taxon>
        <taxon>Ascaridoidea</taxon>
        <taxon>Ascarididae</taxon>
        <taxon>Ascaris</taxon>
    </lineage>
</organism>
<reference evidence="3" key="1">
    <citation type="submission" date="2016-05" db="UniProtKB">
        <authorList>
            <consortium name="WormBaseParasite"/>
        </authorList>
    </citation>
    <scope>IDENTIFICATION</scope>
</reference>
<sequence length="138" mass="15320">MISILNAGSDEVVFSSPRQSNLFNNGKLVRSHSVSYLSDGRVFIDGHPKAYISPVTMWGEVIKRSTSTAKIDEAIKEGAEEEAAEGEHPPVITEEEEDAQTPAELHKHHRLHLWRHRCPVNFGTTIKSHSHRGRSGSA</sequence>
<dbReference type="AlphaFoldDB" id="A0A0M3HPQ1"/>
<evidence type="ECO:0000256" key="1">
    <source>
        <dbReference type="SAM" id="MobiDB-lite"/>
    </source>
</evidence>
<proteinExistence type="predicted"/>
<keyword evidence="2" id="KW-1185">Reference proteome</keyword>
<name>A0A0M3HPQ1_ASCLU</name>
<dbReference type="WBParaSite" id="ALUE_0000392701-mRNA-1">
    <property type="protein sequence ID" value="ALUE_0000392701-mRNA-1"/>
    <property type="gene ID" value="ALUE_0000392701"/>
</dbReference>
<accession>A0A0M3HPQ1</accession>
<protein>
    <submittedName>
        <fullName evidence="3">FHA domain-containing protein</fullName>
    </submittedName>
</protein>
<feature type="region of interest" description="Disordered" evidence="1">
    <location>
        <begin position="74"/>
        <end position="108"/>
    </location>
</feature>